<feature type="region of interest" description="Disordered" evidence="1">
    <location>
        <begin position="1"/>
        <end position="30"/>
    </location>
</feature>
<evidence type="ECO:0000313" key="3">
    <source>
        <dbReference type="Proteomes" id="UP001150942"/>
    </source>
</evidence>
<gene>
    <name evidence="2" type="ORF">N7449_008084</name>
</gene>
<evidence type="ECO:0000256" key="1">
    <source>
        <dbReference type="SAM" id="MobiDB-lite"/>
    </source>
</evidence>
<reference evidence="2" key="2">
    <citation type="journal article" date="2023" name="IMA Fungus">
        <title>Comparative genomic study of the Penicillium genus elucidates a diverse pangenome and 15 lateral gene transfer events.</title>
        <authorList>
            <person name="Petersen C."/>
            <person name="Sorensen T."/>
            <person name="Nielsen M.R."/>
            <person name="Sondergaard T.E."/>
            <person name="Sorensen J.L."/>
            <person name="Fitzpatrick D.A."/>
            <person name="Frisvad J.C."/>
            <person name="Nielsen K.L."/>
        </authorList>
    </citation>
    <scope>NUCLEOTIDE SEQUENCE</scope>
    <source>
        <strain evidence="2">IBT 20477</strain>
    </source>
</reference>
<comment type="caution">
    <text evidence="2">The sequence shown here is derived from an EMBL/GenBank/DDBJ whole genome shotgun (WGS) entry which is preliminary data.</text>
</comment>
<dbReference type="EMBL" id="JAPQKQ010000005">
    <property type="protein sequence ID" value="KAJ5197605.1"/>
    <property type="molecule type" value="Genomic_DNA"/>
</dbReference>
<keyword evidence="3" id="KW-1185">Reference proteome</keyword>
<organism evidence="2 3">
    <name type="scientific">Penicillium cf. viridicatum</name>
    <dbReference type="NCBI Taxonomy" id="2972119"/>
    <lineage>
        <taxon>Eukaryota</taxon>
        <taxon>Fungi</taxon>
        <taxon>Dikarya</taxon>
        <taxon>Ascomycota</taxon>
        <taxon>Pezizomycotina</taxon>
        <taxon>Eurotiomycetes</taxon>
        <taxon>Eurotiomycetidae</taxon>
        <taxon>Eurotiales</taxon>
        <taxon>Aspergillaceae</taxon>
        <taxon>Penicillium</taxon>
    </lineage>
</organism>
<dbReference type="Proteomes" id="UP001150942">
    <property type="component" value="Unassembled WGS sequence"/>
</dbReference>
<evidence type="ECO:0000313" key="2">
    <source>
        <dbReference type="EMBL" id="KAJ5197605.1"/>
    </source>
</evidence>
<dbReference type="AlphaFoldDB" id="A0A9W9MCP1"/>
<reference evidence="2" key="1">
    <citation type="submission" date="2022-11" db="EMBL/GenBank/DDBJ databases">
        <authorList>
            <person name="Petersen C."/>
        </authorList>
    </citation>
    <scope>NUCLEOTIDE SEQUENCE</scope>
    <source>
        <strain evidence="2">IBT 20477</strain>
    </source>
</reference>
<protein>
    <submittedName>
        <fullName evidence="2">Uncharacterized protein</fullName>
    </submittedName>
</protein>
<sequence>MTRLMSMRQQKTQGEKATGPSIIHTHEERPLADGHGIIEWKHVTSKDKLIQHGLDFTTVVSHSPAFGLEGYGEYGRGMDMGMYE</sequence>
<proteinExistence type="predicted"/>
<accession>A0A9W9MCP1</accession>
<name>A0A9W9MCP1_9EURO</name>